<proteinExistence type="predicted"/>
<dbReference type="GO" id="GO:0016787">
    <property type="term" value="F:hydrolase activity"/>
    <property type="evidence" value="ECO:0007669"/>
    <property type="project" value="InterPro"/>
</dbReference>
<evidence type="ECO:0000313" key="2">
    <source>
        <dbReference type="EMBL" id="SLN11317.1"/>
    </source>
</evidence>
<dbReference type="AlphaFoldDB" id="A0A1X6Y568"/>
<dbReference type="Pfam" id="PF00149">
    <property type="entry name" value="Metallophos"/>
    <property type="match status" value="1"/>
</dbReference>
<dbReference type="EMBL" id="FWFU01000001">
    <property type="protein sequence ID" value="SLN11317.1"/>
    <property type="molecule type" value="Genomic_DNA"/>
</dbReference>
<accession>A0A1X6Y568</accession>
<sequence length="295" mass="33678">MSREMKQKKGPAMDLKFGKRILVIPDAHGRSTESFSDLDRFDAAGKLIRDEKPDIVVSLGDLADFDPLSPYKMKAAAAFDGKAVRKEALFRTEILNRIAGPTRHANERHRRGRHKERIHEPVWIDLEGNHEERWRRYPETDLLGHDFLQCESEEAGWIWHPFLKPVDILGVLFSHYFTTGVSRRPAQVNTILNKTHRSCVFGHTHSFGFDQKPVLGGGTISALCAGSFKPPHRTGEHEWSGLVMLEDVKDGSFCIRQIPYDHVLEKYGEGDYAQKLRTRRAQAAQDRENARHAYA</sequence>
<dbReference type="Proteomes" id="UP000193207">
    <property type="component" value="Unassembled WGS sequence"/>
</dbReference>
<keyword evidence="3" id="KW-1185">Reference proteome</keyword>
<gene>
    <name evidence="2" type="ORF">ROH8110_00087</name>
</gene>
<dbReference type="SUPFAM" id="SSF56300">
    <property type="entry name" value="Metallo-dependent phosphatases"/>
    <property type="match status" value="1"/>
</dbReference>
<protein>
    <recommendedName>
        <fullName evidence="1">Calcineurin-like phosphoesterase domain-containing protein</fullName>
    </recommendedName>
</protein>
<reference evidence="2 3" key="1">
    <citation type="submission" date="2017-03" db="EMBL/GenBank/DDBJ databases">
        <authorList>
            <person name="Afonso C.L."/>
            <person name="Miller P.J."/>
            <person name="Scott M.A."/>
            <person name="Spackman E."/>
            <person name="Goraichik I."/>
            <person name="Dimitrov K.M."/>
            <person name="Suarez D.L."/>
            <person name="Swayne D.E."/>
        </authorList>
    </citation>
    <scope>NUCLEOTIDE SEQUENCE [LARGE SCALE GENOMIC DNA]</scope>
    <source>
        <strain evidence="2 3">CECT 8110</strain>
    </source>
</reference>
<name>A0A1X6Y568_9RHOB</name>
<dbReference type="InterPro" id="IPR004843">
    <property type="entry name" value="Calcineurin-like_PHP"/>
</dbReference>
<evidence type="ECO:0000259" key="1">
    <source>
        <dbReference type="Pfam" id="PF00149"/>
    </source>
</evidence>
<dbReference type="Gene3D" id="3.60.21.10">
    <property type="match status" value="1"/>
</dbReference>
<feature type="domain" description="Calcineurin-like phosphoesterase" evidence="1">
    <location>
        <begin position="20"/>
        <end position="150"/>
    </location>
</feature>
<dbReference type="InterPro" id="IPR029052">
    <property type="entry name" value="Metallo-depent_PP-like"/>
</dbReference>
<evidence type="ECO:0000313" key="3">
    <source>
        <dbReference type="Proteomes" id="UP000193207"/>
    </source>
</evidence>
<organism evidence="2 3">
    <name type="scientific">Roseovarius halotolerans</name>
    <dbReference type="NCBI Taxonomy" id="505353"/>
    <lineage>
        <taxon>Bacteria</taxon>
        <taxon>Pseudomonadati</taxon>
        <taxon>Pseudomonadota</taxon>
        <taxon>Alphaproteobacteria</taxon>
        <taxon>Rhodobacterales</taxon>
        <taxon>Roseobacteraceae</taxon>
        <taxon>Roseovarius</taxon>
    </lineage>
</organism>